<keyword evidence="5" id="KW-0695">RNA-directed DNA polymerase</keyword>
<dbReference type="SUPFAM" id="SSF50630">
    <property type="entry name" value="Acid proteases"/>
    <property type="match status" value="1"/>
</dbReference>
<name>A0A1Y1L7V1_PHOPY</name>
<feature type="compositionally biased region" description="Basic residues" evidence="6">
    <location>
        <begin position="222"/>
        <end position="235"/>
    </location>
</feature>
<dbReference type="InterPro" id="IPR000477">
    <property type="entry name" value="RT_dom"/>
</dbReference>
<evidence type="ECO:0000256" key="4">
    <source>
        <dbReference type="ARBA" id="ARBA00022759"/>
    </source>
</evidence>
<sequence length="1361" mass="154823">MPDNEVNPSNSNANQSVVEARVSRAAPMASCSLQPMNLRAPDLSQAWKTWKTQFLIYLRATGLDKESDARKVALMLHYLGPDCLKIYNSFNENLDSVKYDELETRFDAHFTPTANISFERHKFITRKQGSNESLEDYVTALTNLSLSCDLGALRESLIKDIFTCGLNESNHYIKEKLIGAGPIELNKAVELAKTASLTKAQMSQLSSAASFVGAINNQFQRRKRVNQSHTKRRKSVSPSTSPKNNYGSPSSYDSACTRCGQHHRYRCPAATQICNYCHRRGHFVQCCFKKKSRTVHQLSTTEDLFLGMVECENVPSSDVKSLSWESAVHINNKEVICQLDTGAQTNIISLSKFTTLGLPNSNITPCSSRVSTFTGHNIDVIGSVNLTCKVGLRKSHELFHVANFNCVTILGLRACINLKLVKRLHNVQFDSESNQTSEVQSEKHNVLETYKDVFEGLGKIDMKCHFVVDKNIKPVIEPLRKIPFMLHKDLEKELKRMVDLGVIIRISEPTAWVNSIVITTKKNGNLRICLDPRNLNKAIKRSHYPFPNIDSVTSKLANACFFSTLDANSGFWTIPLDDQSSKLCTFITPFGRFRFLRLPFGINSAPEIFHATMVDLFAQIKNVIIYFDDLLIFGSTKKEHDSVLKTVLDRARSVNMRFNPNKSHLCKTSVTYMGHVFSSRGIHPDPLKIKAIVKMPEPKNKQDLQRFMGMLTYLSSFIINFSDHTKVLRLLIKKDNPWHWDEIHRTEFNKLKTLITKAPVLTYFDTNKKLTLSCDSSQYAVGAVISHDINPIAFASASLTDCQQNYAQIERELLAIVYGCIKFHQYIYGQKVLVHTDHKPLIPLFIKPLYKVPQRLQRFMLKIQAYDLEVQYVPGNKMFVSDTLSRAPLSDKLLEISDEFDKDLNLHVNLLVCNLAVSSEQLNKIREQTNNDQTLLTLSKYYQDGWPSNRNNIPLEVRPFLKFSEFIHVADGIVFKGDCIVIPSSLRKEMLAIIHEGHFGIDRCIKFAKNSLFWPNMSSDIKNIVSTCITCQQFSRNNSQLPLMPHEIKLVPWYKIGVDFMDVLDKKYLVCIDYFSKYIEIAVMQRGCTALLVIIELKSIFARHGIPVTLISDNGPPFGSNEFANFVKTWHINHVTASPHHAQSNGQVERSIGTLKNMIIKAFECNEDPYLALLQYRTTPNESLNSPSQLLMSRLLRTRLPIKESLLQSQLTDLNKQKQFIERMNFKKSHYFNKSCKTLNDLVVGQKVLFKKALADKKWHIGTIVSVGPLPRTYQVQNAEGTLYRRNRMFFKPLKTMETEIADVNNDNEGLLTNSNSDNSLLIVPNPIRSETVNDSEIQVNDSERHTRSGRLIKTPSRLNL</sequence>
<dbReference type="InterPro" id="IPR050951">
    <property type="entry name" value="Retrovirus_Pol_polyprotein"/>
</dbReference>
<dbReference type="CDD" id="cd01647">
    <property type="entry name" value="RT_LTR"/>
    <property type="match status" value="1"/>
</dbReference>
<proteinExistence type="predicted"/>
<dbReference type="SUPFAM" id="SSF53098">
    <property type="entry name" value="Ribonuclease H-like"/>
    <property type="match status" value="1"/>
</dbReference>
<dbReference type="FunFam" id="3.30.70.270:FF:000026">
    <property type="entry name" value="Transposon Ty3-G Gag-Pol polyprotein"/>
    <property type="match status" value="1"/>
</dbReference>
<dbReference type="Pfam" id="PF00665">
    <property type="entry name" value="rve"/>
    <property type="match status" value="1"/>
</dbReference>
<feature type="region of interest" description="Disordered" evidence="6">
    <location>
        <begin position="222"/>
        <end position="251"/>
    </location>
</feature>
<dbReference type="PANTHER" id="PTHR37984">
    <property type="entry name" value="PROTEIN CBG26694"/>
    <property type="match status" value="1"/>
</dbReference>
<dbReference type="FunFam" id="1.10.340.70:FF:000003">
    <property type="entry name" value="Protein CBG25708"/>
    <property type="match status" value="1"/>
</dbReference>
<feature type="domain" description="Reverse transcriptase" evidence="7">
    <location>
        <begin position="500"/>
        <end position="677"/>
    </location>
</feature>
<dbReference type="Pfam" id="PF03732">
    <property type="entry name" value="Retrotrans_gag"/>
    <property type="match status" value="1"/>
</dbReference>
<evidence type="ECO:0000256" key="1">
    <source>
        <dbReference type="ARBA" id="ARBA00012493"/>
    </source>
</evidence>
<keyword evidence="2" id="KW-0808">Transferase</keyword>
<feature type="compositionally biased region" description="Polar residues" evidence="6">
    <location>
        <begin position="236"/>
        <end position="251"/>
    </location>
</feature>
<dbReference type="CDD" id="cd09274">
    <property type="entry name" value="RNase_HI_RT_Ty3"/>
    <property type="match status" value="1"/>
</dbReference>
<evidence type="ECO:0000256" key="5">
    <source>
        <dbReference type="ARBA" id="ARBA00022918"/>
    </source>
</evidence>
<evidence type="ECO:0000259" key="8">
    <source>
        <dbReference type="PROSITE" id="PS50994"/>
    </source>
</evidence>
<dbReference type="EMBL" id="GEZM01066276">
    <property type="protein sequence ID" value="JAV68015.1"/>
    <property type="molecule type" value="Transcribed_RNA"/>
</dbReference>
<dbReference type="GO" id="GO:0015074">
    <property type="term" value="P:DNA integration"/>
    <property type="evidence" value="ECO:0007669"/>
    <property type="project" value="InterPro"/>
</dbReference>
<dbReference type="Gene3D" id="3.30.70.270">
    <property type="match status" value="2"/>
</dbReference>
<organism evidence="9">
    <name type="scientific">Photinus pyralis</name>
    <name type="common">Common eastern firefly</name>
    <name type="synonym">Lampyris pyralis</name>
    <dbReference type="NCBI Taxonomy" id="7054"/>
    <lineage>
        <taxon>Eukaryota</taxon>
        <taxon>Metazoa</taxon>
        <taxon>Ecdysozoa</taxon>
        <taxon>Arthropoda</taxon>
        <taxon>Hexapoda</taxon>
        <taxon>Insecta</taxon>
        <taxon>Pterygota</taxon>
        <taxon>Neoptera</taxon>
        <taxon>Endopterygota</taxon>
        <taxon>Coleoptera</taxon>
        <taxon>Polyphaga</taxon>
        <taxon>Elateriformia</taxon>
        <taxon>Elateroidea</taxon>
        <taxon>Lampyridae</taxon>
        <taxon>Lampyrinae</taxon>
        <taxon>Photinus</taxon>
    </lineage>
</organism>
<dbReference type="GO" id="GO:0003676">
    <property type="term" value="F:nucleic acid binding"/>
    <property type="evidence" value="ECO:0007669"/>
    <property type="project" value="InterPro"/>
</dbReference>
<dbReference type="InterPro" id="IPR012337">
    <property type="entry name" value="RNaseH-like_sf"/>
</dbReference>
<dbReference type="PANTHER" id="PTHR37984:SF8">
    <property type="entry name" value="CCHC-TYPE DOMAIN-CONTAINING PROTEIN"/>
    <property type="match status" value="1"/>
</dbReference>
<dbReference type="FunFam" id="3.30.420.10:FF:000063">
    <property type="entry name" value="Retrovirus-related Pol polyprotein from transposon 297-like Protein"/>
    <property type="match status" value="1"/>
</dbReference>
<dbReference type="Gene3D" id="3.30.420.10">
    <property type="entry name" value="Ribonuclease H-like superfamily/Ribonuclease H"/>
    <property type="match status" value="1"/>
</dbReference>
<dbReference type="PROSITE" id="PS50994">
    <property type="entry name" value="INTEGRASE"/>
    <property type="match status" value="1"/>
</dbReference>
<keyword evidence="4" id="KW-0255">Endonuclease</keyword>
<dbReference type="InterPro" id="IPR005162">
    <property type="entry name" value="Retrotrans_gag_dom"/>
</dbReference>
<dbReference type="Gene3D" id="1.10.340.70">
    <property type="match status" value="1"/>
</dbReference>
<evidence type="ECO:0000313" key="9">
    <source>
        <dbReference type="EMBL" id="JAV68015.1"/>
    </source>
</evidence>
<dbReference type="FunFam" id="3.10.20.370:FF:000001">
    <property type="entry name" value="Retrovirus-related Pol polyprotein from transposon 17.6-like protein"/>
    <property type="match status" value="1"/>
</dbReference>
<evidence type="ECO:0000256" key="3">
    <source>
        <dbReference type="ARBA" id="ARBA00022722"/>
    </source>
</evidence>
<dbReference type="Gene3D" id="3.10.10.10">
    <property type="entry name" value="HIV Type 1 Reverse Transcriptase, subunit A, domain 1"/>
    <property type="match status" value="1"/>
</dbReference>
<protein>
    <recommendedName>
        <fullName evidence="1">RNA-directed DNA polymerase</fullName>
        <ecNumber evidence="1">2.7.7.49</ecNumber>
    </recommendedName>
</protein>
<dbReference type="GO" id="GO:0003964">
    <property type="term" value="F:RNA-directed DNA polymerase activity"/>
    <property type="evidence" value="ECO:0007669"/>
    <property type="project" value="UniProtKB-KW"/>
</dbReference>
<dbReference type="InterPro" id="IPR001584">
    <property type="entry name" value="Integrase_cat-core"/>
</dbReference>
<evidence type="ECO:0000256" key="2">
    <source>
        <dbReference type="ARBA" id="ARBA00022695"/>
    </source>
</evidence>
<dbReference type="InterPro" id="IPR041588">
    <property type="entry name" value="Integrase_H2C2"/>
</dbReference>
<dbReference type="InterPro" id="IPR021109">
    <property type="entry name" value="Peptidase_aspartic_dom_sf"/>
</dbReference>
<dbReference type="InterPro" id="IPR036397">
    <property type="entry name" value="RNaseH_sf"/>
</dbReference>
<dbReference type="Pfam" id="PF17919">
    <property type="entry name" value="RT_RNaseH_2"/>
    <property type="match status" value="1"/>
</dbReference>
<accession>A0A1Y1L7V1</accession>
<feature type="domain" description="Integrase catalytic" evidence="8">
    <location>
        <begin position="1048"/>
        <end position="1209"/>
    </location>
</feature>
<dbReference type="Gene3D" id="2.40.70.10">
    <property type="entry name" value="Acid Proteases"/>
    <property type="match status" value="1"/>
</dbReference>
<dbReference type="PROSITE" id="PS50878">
    <property type="entry name" value="RT_POL"/>
    <property type="match status" value="1"/>
</dbReference>
<dbReference type="GO" id="GO:0004519">
    <property type="term" value="F:endonuclease activity"/>
    <property type="evidence" value="ECO:0007669"/>
    <property type="project" value="UniProtKB-KW"/>
</dbReference>
<dbReference type="Pfam" id="PF17921">
    <property type="entry name" value="Integrase_H2C2"/>
    <property type="match status" value="1"/>
</dbReference>
<keyword evidence="3" id="KW-0540">Nuclease</keyword>
<dbReference type="InterPro" id="IPR041577">
    <property type="entry name" value="RT_RNaseH_2"/>
</dbReference>
<dbReference type="InterPro" id="IPR043128">
    <property type="entry name" value="Rev_trsase/Diguanyl_cyclase"/>
</dbReference>
<dbReference type="EC" id="2.7.7.49" evidence="1"/>
<evidence type="ECO:0000259" key="7">
    <source>
        <dbReference type="PROSITE" id="PS50878"/>
    </source>
</evidence>
<dbReference type="GO" id="GO:0042575">
    <property type="term" value="C:DNA polymerase complex"/>
    <property type="evidence" value="ECO:0007669"/>
    <property type="project" value="UniProtKB-ARBA"/>
</dbReference>
<dbReference type="Pfam" id="PF00078">
    <property type="entry name" value="RVT_1"/>
    <property type="match status" value="1"/>
</dbReference>
<dbReference type="SUPFAM" id="SSF56672">
    <property type="entry name" value="DNA/RNA polymerases"/>
    <property type="match status" value="1"/>
</dbReference>
<dbReference type="InterPro" id="IPR043502">
    <property type="entry name" value="DNA/RNA_pol_sf"/>
</dbReference>
<reference evidence="9" key="1">
    <citation type="journal article" date="2016" name="Sci. Rep.">
        <title>Molecular characterization of firefly nuptial gifts: a multi-omics approach sheds light on postcopulatory sexual selection.</title>
        <authorList>
            <person name="Al-Wathiqui N."/>
            <person name="Fallon T.R."/>
            <person name="South A."/>
            <person name="Weng J.K."/>
            <person name="Lewis S.M."/>
        </authorList>
    </citation>
    <scope>NUCLEOTIDE SEQUENCE</scope>
</reference>
<keyword evidence="4" id="KW-0378">Hydrolase</keyword>
<evidence type="ECO:0000256" key="6">
    <source>
        <dbReference type="SAM" id="MobiDB-lite"/>
    </source>
</evidence>
<keyword evidence="2" id="KW-0548">Nucleotidyltransferase</keyword>